<evidence type="ECO:0000313" key="2">
    <source>
        <dbReference type="Proteomes" id="UP001234297"/>
    </source>
</evidence>
<dbReference type="EMBL" id="CM056810">
    <property type="protein sequence ID" value="KAJ8646835.1"/>
    <property type="molecule type" value="Genomic_DNA"/>
</dbReference>
<name>A0ACC2MN62_PERAE</name>
<organism evidence="1 2">
    <name type="scientific">Persea americana</name>
    <name type="common">Avocado</name>
    <dbReference type="NCBI Taxonomy" id="3435"/>
    <lineage>
        <taxon>Eukaryota</taxon>
        <taxon>Viridiplantae</taxon>
        <taxon>Streptophyta</taxon>
        <taxon>Embryophyta</taxon>
        <taxon>Tracheophyta</taxon>
        <taxon>Spermatophyta</taxon>
        <taxon>Magnoliopsida</taxon>
        <taxon>Magnoliidae</taxon>
        <taxon>Laurales</taxon>
        <taxon>Lauraceae</taxon>
        <taxon>Persea</taxon>
    </lineage>
</organism>
<sequence length="104" mass="11350">MCCIALGKNTQKPTHVAPTTWSHLTKRNHSQALPSLIDPPPELDPSIAEAVSSLSPKLLKGSLFSFNLMISFLFLSTKGEGKSKKASDAMLNTLQKVRSFEKPI</sequence>
<comment type="caution">
    <text evidence="1">The sequence shown here is derived from an EMBL/GenBank/DDBJ whole genome shotgun (WGS) entry which is preliminary data.</text>
</comment>
<protein>
    <submittedName>
        <fullName evidence="1">Uncharacterized protein</fullName>
    </submittedName>
</protein>
<keyword evidence="2" id="KW-1185">Reference proteome</keyword>
<gene>
    <name evidence="1" type="ORF">MRB53_008583</name>
</gene>
<proteinExistence type="predicted"/>
<reference evidence="1 2" key="1">
    <citation type="journal article" date="2022" name="Hortic Res">
        <title>A haplotype resolved chromosomal level avocado genome allows analysis of novel avocado genes.</title>
        <authorList>
            <person name="Nath O."/>
            <person name="Fletcher S.J."/>
            <person name="Hayward A."/>
            <person name="Shaw L.M."/>
            <person name="Masouleh A.K."/>
            <person name="Furtado A."/>
            <person name="Henry R.J."/>
            <person name="Mitter N."/>
        </authorList>
    </citation>
    <scope>NUCLEOTIDE SEQUENCE [LARGE SCALE GENOMIC DNA]</scope>
    <source>
        <strain evidence="2">cv. Hass</strain>
    </source>
</reference>
<accession>A0ACC2MN62</accession>
<evidence type="ECO:0000313" key="1">
    <source>
        <dbReference type="EMBL" id="KAJ8646835.1"/>
    </source>
</evidence>
<dbReference type="Proteomes" id="UP001234297">
    <property type="component" value="Chromosome 2"/>
</dbReference>